<dbReference type="NCBIfam" id="TIGR03363">
    <property type="entry name" value="VI_chp_8"/>
    <property type="match status" value="1"/>
</dbReference>
<evidence type="ECO:0000259" key="1">
    <source>
        <dbReference type="Pfam" id="PF06812"/>
    </source>
</evidence>
<dbReference type="PANTHER" id="PTHR37951:SF1">
    <property type="entry name" value="TYPE VI SECRETION SYSTEM COMPONENT TSSA1"/>
    <property type="match status" value="1"/>
</dbReference>
<organism evidence="2 3">
    <name type="scientific">Xenorhabdus budapestensis</name>
    <dbReference type="NCBI Taxonomy" id="290110"/>
    <lineage>
        <taxon>Bacteria</taxon>
        <taxon>Pseudomonadati</taxon>
        <taxon>Pseudomonadota</taxon>
        <taxon>Gammaproteobacteria</taxon>
        <taxon>Enterobacterales</taxon>
        <taxon>Morganellaceae</taxon>
        <taxon>Xenorhabdus</taxon>
    </lineage>
</organism>
<dbReference type="InterPro" id="IPR010657">
    <property type="entry name" value="ImpA_N"/>
</dbReference>
<dbReference type="Pfam" id="PF06812">
    <property type="entry name" value="ImpA_N"/>
    <property type="match status" value="1"/>
</dbReference>
<feature type="domain" description="ImpA N-terminal" evidence="1">
    <location>
        <begin position="7"/>
        <end position="131"/>
    </location>
</feature>
<dbReference type="Proteomes" id="UP000225833">
    <property type="component" value="Unassembled WGS sequence"/>
</dbReference>
<dbReference type="AlphaFoldDB" id="A0A2D0J2N6"/>
<dbReference type="EMBL" id="NIBS01000004">
    <property type="protein sequence ID" value="PHM28600.1"/>
    <property type="molecule type" value="Genomic_DNA"/>
</dbReference>
<comment type="caution">
    <text evidence="2">The sequence shown here is derived from an EMBL/GenBank/DDBJ whole genome shotgun (WGS) entry which is preliminary data.</text>
</comment>
<reference evidence="2 3" key="1">
    <citation type="journal article" date="2017" name="Nat. Microbiol.">
        <title>Natural product diversity associated with the nematode symbionts Photorhabdus and Xenorhabdus.</title>
        <authorList>
            <person name="Tobias N.J."/>
            <person name="Wolff H."/>
            <person name="Djahanschiri B."/>
            <person name="Grundmann F."/>
            <person name="Kronenwerth M."/>
            <person name="Shi Y.M."/>
            <person name="Simonyi S."/>
            <person name="Grun P."/>
            <person name="Shapiro-Ilan D."/>
            <person name="Pidot S.J."/>
            <person name="Stinear T.P."/>
            <person name="Ebersberger I."/>
            <person name="Bode H.B."/>
        </authorList>
    </citation>
    <scope>NUCLEOTIDE SEQUENCE [LARGE SCALE GENOMIC DNA]</scope>
    <source>
        <strain evidence="2 3">DSM 16342</strain>
    </source>
</reference>
<dbReference type="OrthoDB" id="9771118at2"/>
<name>A0A2D0J2N6_XENBU</name>
<protein>
    <recommendedName>
        <fullName evidence="1">ImpA N-terminal domain-containing protein</fullName>
    </recommendedName>
</protein>
<proteinExistence type="predicted"/>
<dbReference type="InterPro" id="IPR017740">
    <property type="entry name" value="TssA-like"/>
</dbReference>
<accession>A0A2D0J2N6</accession>
<sequence>MNIDALLAPISEESPCGENLEYDDVFLLLEQSLIGKAEQQFGDFVIPAEPPDWLEVEKQATTLLLSRTKDLRIIIALIHAWVETQGICGYAYGLGLLRQTLERYWEEVWPRLEFDGEYDPLFRLNALADIEDGSPLSIKVQHSILLKSISQELSFREVCSLLDGSITEISGYTGGRTRLQDELKQQVDTPEISALVIIRDHITVLLDIIRQYLSAGHMPELSRFLKNLNTVIEFSALNGPATTASVTPGNKGEPKSASVIKQATMRSSIDPSTIDQSPTDTAAPAGLSSSNWYGVEVNNRDEARMLLEKAKTYFLTHEPSHPAPMMIDRIQRLIDRDFIDIVYDLAPEGLNQLAIIFGHTDNSDTDTN</sequence>
<gene>
    <name evidence="2" type="ORF">Xbud_01194</name>
</gene>
<dbReference type="PANTHER" id="PTHR37951">
    <property type="entry name" value="CYTOPLASMIC PROTEIN-RELATED"/>
    <property type="match status" value="1"/>
</dbReference>
<evidence type="ECO:0000313" key="2">
    <source>
        <dbReference type="EMBL" id="PHM28600.1"/>
    </source>
</evidence>
<evidence type="ECO:0000313" key="3">
    <source>
        <dbReference type="Proteomes" id="UP000225833"/>
    </source>
</evidence>
<dbReference type="RefSeq" id="WP_099135190.1">
    <property type="nucleotide sequence ID" value="NZ_CAWNNJ010000108.1"/>
</dbReference>